<dbReference type="Pfam" id="PF25601">
    <property type="entry name" value="AAA_lid_14"/>
    <property type="match status" value="1"/>
</dbReference>
<reference evidence="8" key="1">
    <citation type="submission" date="2021-04" db="EMBL/GenBank/DDBJ databases">
        <title>Sinoanaerobacter chloroacetimidivorans sp. nov., an obligate anaerobic bacterium isolated from anaerobic sludge.</title>
        <authorList>
            <person name="Bao Y."/>
        </authorList>
    </citation>
    <scope>NUCLEOTIDE SEQUENCE</scope>
    <source>
        <strain evidence="8">BAD-6</strain>
    </source>
</reference>
<dbReference type="InterPro" id="IPR025943">
    <property type="entry name" value="Sigma_54_int_dom_ATP-bd_2"/>
</dbReference>
<dbReference type="PANTHER" id="PTHR32071:SF57">
    <property type="entry name" value="C4-DICARBOXYLATE TRANSPORT TRANSCRIPTIONAL REGULATORY PROTEIN DCTD"/>
    <property type="match status" value="1"/>
</dbReference>
<keyword evidence="2" id="KW-0058">Aromatic hydrocarbons catabolism</keyword>
<dbReference type="PROSITE" id="PS00676">
    <property type="entry name" value="SIGMA54_INTERACT_2"/>
    <property type="match status" value="1"/>
</dbReference>
<dbReference type="CDD" id="cd00009">
    <property type="entry name" value="AAA"/>
    <property type="match status" value="1"/>
</dbReference>
<feature type="domain" description="PAC" evidence="7">
    <location>
        <begin position="192"/>
        <end position="242"/>
    </location>
</feature>
<dbReference type="InterPro" id="IPR000700">
    <property type="entry name" value="PAS-assoc_C"/>
</dbReference>
<evidence type="ECO:0000259" key="7">
    <source>
        <dbReference type="PROSITE" id="PS50113"/>
    </source>
</evidence>
<dbReference type="Pfam" id="PF00989">
    <property type="entry name" value="PAS"/>
    <property type="match status" value="2"/>
</dbReference>
<feature type="domain" description="PAS" evidence="6">
    <location>
        <begin position="123"/>
        <end position="176"/>
    </location>
</feature>
<evidence type="ECO:0000259" key="6">
    <source>
        <dbReference type="PROSITE" id="PS50112"/>
    </source>
</evidence>
<evidence type="ECO:0000256" key="1">
    <source>
        <dbReference type="ARBA" id="ARBA00022741"/>
    </source>
</evidence>
<accession>A0A8J7W2P0</accession>
<evidence type="ECO:0000256" key="4">
    <source>
        <dbReference type="ARBA" id="ARBA00029500"/>
    </source>
</evidence>
<dbReference type="InterPro" id="IPR000014">
    <property type="entry name" value="PAS"/>
</dbReference>
<dbReference type="EMBL" id="JAGSND010000005">
    <property type="protein sequence ID" value="MBR0598068.1"/>
    <property type="molecule type" value="Genomic_DNA"/>
</dbReference>
<dbReference type="Gene3D" id="1.10.10.60">
    <property type="entry name" value="Homeodomain-like"/>
    <property type="match status" value="1"/>
</dbReference>
<protein>
    <recommendedName>
        <fullName evidence="4">HTH-type transcriptional regulatory protein TyrR</fullName>
    </recommendedName>
</protein>
<dbReference type="InterPro" id="IPR035965">
    <property type="entry name" value="PAS-like_dom_sf"/>
</dbReference>
<dbReference type="Gene3D" id="1.10.8.60">
    <property type="match status" value="1"/>
</dbReference>
<dbReference type="PROSITE" id="PS50112">
    <property type="entry name" value="PAS"/>
    <property type="match status" value="1"/>
</dbReference>
<reference evidence="8" key="2">
    <citation type="submission" date="2021-04" db="EMBL/GenBank/DDBJ databases">
        <authorList>
            <person name="Liu J."/>
        </authorList>
    </citation>
    <scope>NUCLEOTIDE SEQUENCE</scope>
    <source>
        <strain evidence="8">BAD-6</strain>
    </source>
</reference>
<dbReference type="SUPFAM" id="SSF46689">
    <property type="entry name" value="Homeodomain-like"/>
    <property type="match status" value="1"/>
</dbReference>
<dbReference type="GO" id="GO:0005524">
    <property type="term" value="F:ATP binding"/>
    <property type="evidence" value="ECO:0007669"/>
    <property type="project" value="UniProtKB-KW"/>
</dbReference>
<keyword evidence="9" id="KW-1185">Reference proteome</keyword>
<dbReference type="InterPro" id="IPR013767">
    <property type="entry name" value="PAS_fold"/>
</dbReference>
<dbReference type="InterPro" id="IPR009057">
    <property type="entry name" value="Homeodomain-like_sf"/>
</dbReference>
<dbReference type="SMART" id="SM00382">
    <property type="entry name" value="AAA"/>
    <property type="match status" value="1"/>
</dbReference>
<evidence type="ECO:0000256" key="3">
    <source>
        <dbReference type="ARBA" id="ARBA00022840"/>
    </source>
</evidence>
<dbReference type="SUPFAM" id="SSF52540">
    <property type="entry name" value="P-loop containing nucleoside triphosphate hydrolases"/>
    <property type="match status" value="1"/>
</dbReference>
<feature type="domain" description="Sigma-54 factor interaction" evidence="5">
    <location>
        <begin position="268"/>
        <end position="498"/>
    </location>
</feature>
<proteinExistence type="predicted"/>
<dbReference type="Proteomes" id="UP000675664">
    <property type="component" value="Unassembled WGS sequence"/>
</dbReference>
<keyword evidence="1" id="KW-0547">Nucleotide-binding</keyword>
<dbReference type="FunFam" id="3.40.50.300:FF:000006">
    <property type="entry name" value="DNA-binding transcriptional regulator NtrC"/>
    <property type="match status" value="1"/>
</dbReference>
<dbReference type="Pfam" id="PF18024">
    <property type="entry name" value="HTH_50"/>
    <property type="match status" value="1"/>
</dbReference>
<dbReference type="InterPro" id="IPR002078">
    <property type="entry name" value="Sigma_54_int"/>
</dbReference>
<dbReference type="InterPro" id="IPR030828">
    <property type="entry name" value="HTH_TyrR"/>
</dbReference>
<dbReference type="PANTHER" id="PTHR32071">
    <property type="entry name" value="TRANSCRIPTIONAL REGULATORY PROTEIN"/>
    <property type="match status" value="1"/>
</dbReference>
<gene>
    <name evidence="8" type="ORF">KCX82_09305</name>
</gene>
<sequence length="575" mass="65358">MASKHVDYEKIIKQSPNGIVFTDPNFVVKYFNAAAERLTGIKKVNAMEKCFFEVFPQMKPYRDALDEDKLNRIEINEKNLCVRYFENHEKDENFETRKNRVFIMHDYYEALALATELERTEQIMAELQEIIEGSFDGILVTDGEANVLLVNQSYVRNTAIKKEELIGHNMKELINPIWMKNSVALLAIEQRQPVSLHHTTQHGKNIMVTGTPIFDGEGNIKKVVINSRDISEIYELRAELSKAKEMEKIYFQQSTEEDDSFSDKNSDLVVVDEKMKEIYSLAKKISNFNTTVLISGESGVGKEVVANYIHNENTLKKDRPFVAVNCGAIPEQLLESELFGYVDGAFTGAAKGGKAGLFEAADGGTLFLDEIGEMSLNLQVKLLRALETRTITRLGSSAAIPVNIRVIAATNKKLTEKVEEGTFRDDLFYRLNVVSLEIPPLRERTADIAPLALKFIHKFNRLYGQNKKFTYEVMKELESYSWPGSIRQLKNVIENMVVVSNNEYLQLNDLPWLSTASSAADAKKDEMLSLQEALDQVELRILTDAKKKYGSSRKMAEILKVDQSTIIRKLKKYNL</sequence>
<dbReference type="Gene3D" id="3.40.50.300">
    <property type="entry name" value="P-loop containing nucleotide triphosphate hydrolases"/>
    <property type="match status" value="1"/>
</dbReference>
<evidence type="ECO:0000259" key="5">
    <source>
        <dbReference type="PROSITE" id="PS50045"/>
    </source>
</evidence>
<dbReference type="Gene3D" id="3.30.450.20">
    <property type="entry name" value="PAS domain"/>
    <property type="match status" value="2"/>
</dbReference>
<dbReference type="PROSITE" id="PS00675">
    <property type="entry name" value="SIGMA54_INTERACT_1"/>
    <property type="match status" value="1"/>
</dbReference>
<dbReference type="AlphaFoldDB" id="A0A8J7W2P0"/>
<name>A0A8J7W2P0_9FIRM</name>
<dbReference type="InterPro" id="IPR027417">
    <property type="entry name" value="P-loop_NTPase"/>
</dbReference>
<dbReference type="InterPro" id="IPR025662">
    <property type="entry name" value="Sigma_54_int_dom_ATP-bd_1"/>
</dbReference>
<dbReference type="SMART" id="SM00091">
    <property type="entry name" value="PAS"/>
    <property type="match status" value="2"/>
</dbReference>
<keyword evidence="3" id="KW-0067">ATP-binding</keyword>
<comment type="caution">
    <text evidence="8">The sequence shown here is derived from an EMBL/GenBank/DDBJ whole genome shotgun (WGS) entry which is preliminary data.</text>
</comment>
<dbReference type="GO" id="GO:0006355">
    <property type="term" value="P:regulation of DNA-templated transcription"/>
    <property type="evidence" value="ECO:0007669"/>
    <property type="project" value="InterPro"/>
</dbReference>
<evidence type="ECO:0000313" key="9">
    <source>
        <dbReference type="Proteomes" id="UP000675664"/>
    </source>
</evidence>
<dbReference type="CDD" id="cd00130">
    <property type="entry name" value="PAS"/>
    <property type="match status" value="1"/>
</dbReference>
<dbReference type="InterPro" id="IPR003593">
    <property type="entry name" value="AAA+_ATPase"/>
</dbReference>
<dbReference type="GO" id="GO:0003677">
    <property type="term" value="F:DNA binding"/>
    <property type="evidence" value="ECO:0007669"/>
    <property type="project" value="UniProtKB-KW"/>
</dbReference>
<dbReference type="SUPFAM" id="SSF55785">
    <property type="entry name" value="PYP-like sensor domain (PAS domain)"/>
    <property type="match status" value="2"/>
</dbReference>
<dbReference type="PROSITE" id="PS50045">
    <property type="entry name" value="SIGMA54_INTERACT_4"/>
    <property type="match status" value="1"/>
</dbReference>
<dbReference type="PROSITE" id="PS50113">
    <property type="entry name" value="PAC"/>
    <property type="match status" value="1"/>
</dbReference>
<dbReference type="Pfam" id="PF00158">
    <property type="entry name" value="Sigma54_activat"/>
    <property type="match status" value="1"/>
</dbReference>
<evidence type="ECO:0000256" key="2">
    <source>
        <dbReference type="ARBA" id="ARBA00022797"/>
    </source>
</evidence>
<dbReference type="InterPro" id="IPR058031">
    <property type="entry name" value="AAA_lid_NorR"/>
</dbReference>
<organism evidence="8 9">
    <name type="scientific">Sinanaerobacter chloroacetimidivorans</name>
    <dbReference type="NCBI Taxonomy" id="2818044"/>
    <lineage>
        <taxon>Bacteria</taxon>
        <taxon>Bacillati</taxon>
        <taxon>Bacillota</taxon>
        <taxon>Clostridia</taxon>
        <taxon>Peptostreptococcales</taxon>
        <taxon>Anaerovoracaceae</taxon>
        <taxon>Sinanaerobacter</taxon>
    </lineage>
</organism>
<dbReference type="NCBIfam" id="TIGR00229">
    <property type="entry name" value="sensory_box"/>
    <property type="match status" value="2"/>
</dbReference>
<evidence type="ECO:0000313" key="8">
    <source>
        <dbReference type="EMBL" id="MBR0598068.1"/>
    </source>
</evidence>
<dbReference type="RefSeq" id="WP_227018199.1">
    <property type="nucleotide sequence ID" value="NZ_JAGSND010000005.1"/>
</dbReference>